<organism evidence="2 3">
    <name type="scientific">Dietzia aurantiaca</name>
    <dbReference type="NCBI Taxonomy" id="983873"/>
    <lineage>
        <taxon>Bacteria</taxon>
        <taxon>Bacillati</taxon>
        <taxon>Actinomycetota</taxon>
        <taxon>Actinomycetes</taxon>
        <taxon>Mycobacteriales</taxon>
        <taxon>Dietziaceae</taxon>
        <taxon>Dietzia</taxon>
    </lineage>
</organism>
<dbReference type="SUPFAM" id="SSF55486">
    <property type="entry name" value="Metalloproteases ('zincins'), catalytic domain"/>
    <property type="match status" value="1"/>
</dbReference>
<dbReference type="Proteomes" id="UP001595836">
    <property type="component" value="Unassembled WGS sequence"/>
</dbReference>
<gene>
    <name evidence="2" type="ORF">ACFO7U_08755</name>
</gene>
<proteinExistence type="predicted"/>
<dbReference type="RefSeq" id="WP_344993584.1">
    <property type="nucleotide sequence ID" value="NZ_BAABCD010000022.1"/>
</dbReference>
<accession>A0ABV9PR85</accession>
<keyword evidence="1" id="KW-1133">Transmembrane helix</keyword>
<keyword evidence="1" id="KW-0472">Membrane</keyword>
<evidence type="ECO:0000313" key="2">
    <source>
        <dbReference type="EMBL" id="MFC4754870.1"/>
    </source>
</evidence>
<feature type="transmembrane region" description="Helical" evidence="1">
    <location>
        <begin position="12"/>
        <end position="31"/>
    </location>
</feature>
<comment type="caution">
    <text evidence="2">The sequence shown here is derived from an EMBL/GenBank/DDBJ whole genome shotgun (WGS) entry which is preliminary data.</text>
</comment>
<name>A0ABV9PR85_9ACTN</name>
<protein>
    <recommendedName>
        <fullName evidence="4">Peptidase metallopeptidase domain-containing protein</fullName>
    </recommendedName>
</protein>
<evidence type="ECO:0008006" key="4">
    <source>
        <dbReference type="Google" id="ProtNLM"/>
    </source>
</evidence>
<keyword evidence="1" id="KW-0812">Transmembrane</keyword>
<evidence type="ECO:0000313" key="3">
    <source>
        <dbReference type="Proteomes" id="UP001595836"/>
    </source>
</evidence>
<dbReference type="EMBL" id="JBHSHP010000021">
    <property type="protein sequence ID" value="MFC4754870.1"/>
    <property type="molecule type" value="Genomic_DNA"/>
</dbReference>
<reference evidence="3" key="1">
    <citation type="journal article" date="2019" name="Int. J. Syst. Evol. Microbiol.">
        <title>The Global Catalogue of Microorganisms (GCM) 10K type strain sequencing project: providing services to taxonomists for standard genome sequencing and annotation.</title>
        <authorList>
            <consortium name="The Broad Institute Genomics Platform"/>
            <consortium name="The Broad Institute Genome Sequencing Center for Infectious Disease"/>
            <person name="Wu L."/>
            <person name="Ma J."/>
        </authorList>
    </citation>
    <scope>NUCLEOTIDE SEQUENCE [LARGE SCALE GENOMIC DNA]</scope>
    <source>
        <strain evidence="3">JCM 11882</strain>
    </source>
</reference>
<sequence length="278" mass="29322">MTYWRPHPAITAVVYLLAITVPIAIVLAVIGSSPTLLEKVPEEHRGTVAAFGDGAARLSGSDGGIFGFDDAGASNSTVQGLPLPLPRHGDWSPRRPGDYPPPAGLTSGIDYSVEITEDGHMTHWPCEHEIPVRSFDAPPGSEGDLIWAIETLAFASGLPLRYAGPGTDDERDAEGAISVFHGDHPMFSDPEIAGVGGVAAWPHGLVLQGAVTLRPGQVTPYPGDPWSRSLTLHELMHAVGVDHAVPYGPEVMAERPGPHPPTILGAGDQFALHMVGCR</sequence>
<keyword evidence="3" id="KW-1185">Reference proteome</keyword>
<evidence type="ECO:0000256" key="1">
    <source>
        <dbReference type="SAM" id="Phobius"/>
    </source>
</evidence>